<name>A0A1X9NF45_9GAMM</name>
<dbReference type="PANTHER" id="PTHR42977:SF3">
    <property type="entry name" value="AB HYDROLASE-1 DOMAIN-CONTAINING PROTEIN"/>
    <property type="match status" value="1"/>
</dbReference>
<dbReference type="NCBIfam" id="NF002043">
    <property type="entry name" value="PRK00870.1"/>
    <property type="match status" value="1"/>
</dbReference>
<dbReference type="Pfam" id="PF00561">
    <property type="entry name" value="Abhydrolase_1"/>
    <property type="match status" value="1"/>
</dbReference>
<keyword evidence="1" id="KW-0378">Hydrolase</keyword>
<gene>
    <name evidence="3" type="ORF">BST96_13625</name>
</gene>
<dbReference type="OrthoDB" id="9780765at2"/>
<proteinExistence type="predicted"/>
<protein>
    <recommendedName>
        <fullName evidence="2">AB hydrolase-1 domain-containing protein</fullName>
    </recommendedName>
</protein>
<reference evidence="3 4" key="1">
    <citation type="submission" date="2016-11" db="EMBL/GenBank/DDBJ databases">
        <title>Trade-off between light-utilization and light-protection in marine flavobacteria.</title>
        <authorList>
            <person name="Kumagai Y."/>
        </authorList>
    </citation>
    <scope>NUCLEOTIDE SEQUENCE [LARGE SCALE GENOMIC DNA]</scope>
    <source>
        <strain evidence="3 4">NBRC 107125</strain>
    </source>
</reference>
<organism evidence="3 4">
    <name type="scientific">Oceanicoccus sagamiensis</name>
    <dbReference type="NCBI Taxonomy" id="716816"/>
    <lineage>
        <taxon>Bacteria</taxon>
        <taxon>Pseudomonadati</taxon>
        <taxon>Pseudomonadota</taxon>
        <taxon>Gammaproteobacteria</taxon>
        <taxon>Cellvibrionales</taxon>
        <taxon>Spongiibacteraceae</taxon>
        <taxon>Oceanicoccus</taxon>
    </lineage>
</organism>
<dbReference type="InterPro" id="IPR000073">
    <property type="entry name" value="AB_hydrolase_1"/>
</dbReference>
<dbReference type="Proteomes" id="UP000193450">
    <property type="component" value="Chromosome"/>
</dbReference>
<dbReference type="RefSeq" id="WP_085759228.1">
    <property type="nucleotide sequence ID" value="NZ_CP019343.1"/>
</dbReference>
<dbReference type="AlphaFoldDB" id="A0A1X9NF45"/>
<dbReference type="SUPFAM" id="SSF53474">
    <property type="entry name" value="alpha/beta-Hydrolases"/>
    <property type="match status" value="1"/>
</dbReference>
<sequence>MAKVLRTDNSRFEHLQDFDFEPHYLEIQDKEFGSLRMHYLDEGDTAAPVIVCLHGQATWSYSYRNMIPVFVASGYRVIAPDFIGFGRSDKLQDDSDYSFAKHIQWLTEALTALEITDATGFFFDWGGYFGLPIAAANSSIFSRLVLVNTTLPRAAGIINALWVAGWRKYILKGPVFPIGEMVDKMTDTDLSAQERMALDAPFPDESYKAGPRSFPMLIPATTLNPATKANRAAWAQLAGWTKPAVTFVSERLSKRGFSPKEFYRQIPGTAGQAHQTFAGAGFFIIEDCPELLAASTLRFIQSSTV</sequence>
<dbReference type="STRING" id="716816.BST96_13625"/>
<dbReference type="InterPro" id="IPR029058">
    <property type="entry name" value="AB_hydrolase_fold"/>
</dbReference>
<dbReference type="GO" id="GO:0004301">
    <property type="term" value="F:epoxide hydrolase activity"/>
    <property type="evidence" value="ECO:0007669"/>
    <property type="project" value="TreeGrafter"/>
</dbReference>
<dbReference type="EMBL" id="CP019343">
    <property type="protein sequence ID" value="ARN75062.1"/>
    <property type="molecule type" value="Genomic_DNA"/>
</dbReference>
<dbReference type="Gene3D" id="3.40.50.1820">
    <property type="entry name" value="alpha/beta hydrolase"/>
    <property type="match status" value="1"/>
</dbReference>
<feature type="domain" description="AB hydrolase-1" evidence="2">
    <location>
        <begin position="48"/>
        <end position="204"/>
    </location>
</feature>
<dbReference type="PRINTS" id="PR00412">
    <property type="entry name" value="EPOXHYDRLASE"/>
</dbReference>
<dbReference type="InterPro" id="IPR051340">
    <property type="entry name" value="Haloalkane_dehalogenase"/>
</dbReference>
<dbReference type="PANTHER" id="PTHR42977">
    <property type="entry name" value="HYDROLASE-RELATED"/>
    <property type="match status" value="1"/>
</dbReference>
<dbReference type="InterPro" id="IPR000639">
    <property type="entry name" value="Epox_hydrolase-like"/>
</dbReference>
<keyword evidence="4" id="KW-1185">Reference proteome</keyword>
<evidence type="ECO:0000313" key="4">
    <source>
        <dbReference type="Proteomes" id="UP000193450"/>
    </source>
</evidence>
<dbReference type="KEGG" id="osg:BST96_13625"/>
<evidence type="ECO:0000256" key="1">
    <source>
        <dbReference type="ARBA" id="ARBA00022801"/>
    </source>
</evidence>
<accession>A0A1X9NF45</accession>
<evidence type="ECO:0000259" key="2">
    <source>
        <dbReference type="Pfam" id="PF00561"/>
    </source>
</evidence>
<evidence type="ECO:0000313" key="3">
    <source>
        <dbReference type="EMBL" id="ARN75062.1"/>
    </source>
</evidence>